<sequence length="525" mass="57700">MKKVLLTALLATLPSATAATLVYGANGDPVSLEPGNITDGISILVQRQVYDTLVHFKDGTTDTEPGLATSWKSNANATQWTFTLRKNVKFHDGTPFNADAVVFNVSRWWDKSHPYGFRDQGRTFEIVGDLLGGYKGDATAVIKNIVKVNDSTVRFDLNKSSSVFPDVIGSGYFGIASPTAIRKDGAKYGTPASKPIGTGPFIFQSWRTGDRVTLTPNKNYWGPKARVDSLVIRAIKDASQRLNELKAGTIDFTSDLTPDSLRAVTADRNLVAIKKPSFNVGFVTMNNKNQYLKNDKVRQAISMAINKKEIAQAFWNGLGISNASFVPPVLAWSNSKNVPADYKYDPAAAKKMLADAGYPNGFTIDLWYMPVSRPYFPTPKPIAEAIAADLSAIGVKVNLKTEDWAKYLEDRNKEPGFDMYMIGWTGDYGDPDNFYGAYYGPNGSSDINWNPPELQTLLEKGRAAVGKAEKAKIYSQIHEITYKAAYRVPMVHSNPLAARRTYVKGWAPSPLGSEAFNKISLIGKK</sequence>
<name>A0ABQ2EZF6_9DEIO</name>
<keyword evidence="2" id="KW-0813">Transport</keyword>
<evidence type="ECO:0000256" key="2">
    <source>
        <dbReference type="ARBA" id="ARBA00022448"/>
    </source>
</evidence>
<evidence type="ECO:0000256" key="1">
    <source>
        <dbReference type="ARBA" id="ARBA00005695"/>
    </source>
</evidence>
<dbReference type="EMBL" id="BMPP01000012">
    <property type="protein sequence ID" value="GGK32716.1"/>
    <property type="molecule type" value="Genomic_DNA"/>
</dbReference>
<evidence type="ECO:0000256" key="4">
    <source>
        <dbReference type="SAM" id="SignalP"/>
    </source>
</evidence>
<dbReference type="Gene3D" id="3.10.105.10">
    <property type="entry name" value="Dipeptide-binding Protein, Domain 3"/>
    <property type="match status" value="1"/>
</dbReference>
<accession>A0ABQ2EZF6</accession>
<dbReference type="PANTHER" id="PTHR30290:SF9">
    <property type="entry name" value="OLIGOPEPTIDE-BINDING PROTEIN APPA"/>
    <property type="match status" value="1"/>
</dbReference>
<evidence type="ECO:0000256" key="3">
    <source>
        <dbReference type="ARBA" id="ARBA00022729"/>
    </source>
</evidence>
<comment type="caution">
    <text evidence="6">The sequence shown here is derived from an EMBL/GenBank/DDBJ whole genome shotgun (WGS) entry which is preliminary data.</text>
</comment>
<proteinExistence type="inferred from homology"/>
<dbReference type="CDD" id="cd08493">
    <property type="entry name" value="PBP2_DppA_like"/>
    <property type="match status" value="1"/>
</dbReference>
<gene>
    <name evidence="6" type="ORF">GCM10008955_28330</name>
</gene>
<dbReference type="InterPro" id="IPR030678">
    <property type="entry name" value="Peptide/Ni-bd"/>
</dbReference>
<feature type="chain" id="PRO_5046028257" evidence="4">
    <location>
        <begin position="19"/>
        <end position="525"/>
    </location>
</feature>
<keyword evidence="3 4" id="KW-0732">Signal</keyword>
<comment type="similarity">
    <text evidence="1">Belongs to the bacterial solute-binding protein 5 family.</text>
</comment>
<dbReference type="Proteomes" id="UP000647587">
    <property type="component" value="Unassembled WGS sequence"/>
</dbReference>
<evidence type="ECO:0000313" key="7">
    <source>
        <dbReference type="Proteomes" id="UP000647587"/>
    </source>
</evidence>
<feature type="signal peptide" evidence="4">
    <location>
        <begin position="1"/>
        <end position="18"/>
    </location>
</feature>
<dbReference type="PANTHER" id="PTHR30290">
    <property type="entry name" value="PERIPLASMIC BINDING COMPONENT OF ABC TRANSPORTER"/>
    <property type="match status" value="1"/>
</dbReference>
<dbReference type="RefSeq" id="WP_189009968.1">
    <property type="nucleotide sequence ID" value="NZ_BMPP01000012.1"/>
</dbReference>
<evidence type="ECO:0000259" key="5">
    <source>
        <dbReference type="Pfam" id="PF00496"/>
    </source>
</evidence>
<dbReference type="Gene3D" id="3.40.190.10">
    <property type="entry name" value="Periplasmic binding protein-like II"/>
    <property type="match status" value="1"/>
</dbReference>
<dbReference type="Pfam" id="PF00496">
    <property type="entry name" value="SBP_bac_5"/>
    <property type="match status" value="1"/>
</dbReference>
<dbReference type="InterPro" id="IPR000914">
    <property type="entry name" value="SBP_5_dom"/>
</dbReference>
<evidence type="ECO:0000313" key="6">
    <source>
        <dbReference type="EMBL" id="GGK32716.1"/>
    </source>
</evidence>
<dbReference type="PIRSF" id="PIRSF002741">
    <property type="entry name" value="MppA"/>
    <property type="match status" value="1"/>
</dbReference>
<dbReference type="SUPFAM" id="SSF53850">
    <property type="entry name" value="Periplasmic binding protein-like II"/>
    <property type="match status" value="1"/>
</dbReference>
<keyword evidence="7" id="KW-1185">Reference proteome</keyword>
<feature type="domain" description="Solute-binding protein family 5" evidence="5">
    <location>
        <begin position="64"/>
        <end position="445"/>
    </location>
</feature>
<reference evidence="7" key="1">
    <citation type="journal article" date="2019" name="Int. J. Syst. Evol. Microbiol.">
        <title>The Global Catalogue of Microorganisms (GCM) 10K type strain sequencing project: providing services to taxonomists for standard genome sequencing and annotation.</title>
        <authorList>
            <consortium name="The Broad Institute Genomics Platform"/>
            <consortium name="The Broad Institute Genome Sequencing Center for Infectious Disease"/>
            <person name="Wu L."/>
            <person name="Ma J."/>
        </authorList>
    </citation>
    <scope>NUCLEOTIDE SEQUENCE [LARGE SCALE GENOMIC DNA]</scope>
    <source>
        <strain evidence="7">JCM 30331</strain>
    </source>
</reference>
<dbReference type="Gene3D" id="3.90.76.10">
    <property type="entry name" value="Dipeptide-binding Protein, Domain 1"/>
    <property type="match status" value="1"/>
</dbReference>
<dbReference type="InterPro" id="IPR039424">
    <property type="entry name" value="SBP_5"/>
</dbReference>
<protein>
    <submittedName>
        <fullName evidence="6">ABC transporter substrate-binding protein</fullName>
    </submittedName>
</protein>
<organism evidence="6 7">
    <name type="scientific">Deinococcus malanensis</name>
    <dbReference type="NCBI Taxonomy" id="1706855"/>
    <lineage>
        <taxon>Bacteria</taxon>
        <taxon>Thermotogati</taxon>
        <taxon>Deinococcota</taxon>
        <taxon>Deinococci</taxon>
        <taxon>Deinococcales</taxon>
        <taxon>Deinococcaceae</taxon>
        <taxon>Deinococcus</taxon>
    </lineage>
</organism>